<sequence length="112" mass="12501">MLSTLAAFTLDQFIVLGVQRIHTLLEQFLGNADLIQIMLKVLEHLKPCGLMGSSFHQQALNDTDSRFHVPMKSSQGRFKMLPALYGTLDVLGHITRAEVRHAGILNNGEYIP</sequence>
<protein>
    <submittedName>
        <fullName evidence="1">Uncharacterized protein</fullName>
    </submittedName>
</protein>
<dbReference type="RefSeq" id="WP_260560995.1">
    <property type="nucleotide sequence ID" value="NZ_BAABEC010000009.1"/>
</dbReference>
<gene>
    <name evidence="1" type="ORF">N0D28_03485</name>
</gene>
<evidence type="ECO:0000313" key="1">
    <source>
        <dbReference type="EMBL" id="UWX64734.1"/>
    </source>
</evidence>
<dbReference type="EMBL" id="CP104213">
    <property type="protein sequence ID" value="UWX64734.1"/>
    <property type="molecule type" value="Genomic_DNA"/>
</dbReference>
<accession>A0ABY5YKE0</accession>
<proteinExistence type="predicted"/>
<evidence type="ECO:0000313" key="2">
    <source>
        <dbReference type="Proteomes" id="UP001060261"/>
    </source>
</evidence>
<keyword evidence="2" id="KW-1185">Reference proteome</keyword>
<dbReference type="Proteomes" id="UP001060261">
    <property type="component" value="Chromosome"/>
</dbReference>
<name>A0ABY5YKE0_9DEIO</name>
<reference evidence="1" key="1">
    <citation type="submission" date="2022-09" db="EMBL/GenBank/DDBJ databases">
        <title>genome sequence of Deinococcus rubellus.</title>
        <authorList>
            <person name="Srinivasan S."/>
        </authorList>
    </citation>
    <scope>NUCLEOTIDE SEQUENCE</scope>
    <source>
        <strain evidence="1">Ant6</strain>
    </source>
</reference>
<organism evidence="1 2">
    <name type="scientific">Deinococcus rubellus</name>
    <dbReference type="NCBI Taxonomy" id="1889240"/>
    <lineage>
        <taxon>Bacteria</taxon>
        <taxon>Thermotogati</taxon>
        <taxon>Deinococcota</taxon>
        <taxon>Deinococci</taxon>
        <taxon>Deinococcales</taxon>
        <taxon>Deinococcaceae</taxon>
        <taxon>Deinococcus</taxon>
    </lineage>
</organism>